<keyword evidence="2" id="KW-1185">Reference proteome</keyword>
<evidence type="ECO:0000313" key="1">
    <source>
        <dbReference type="EMBL" id="QXN88274.1"/>
    </source>
</evidence>
<reference evidence="1 2" key="1">
    <citation type="submission" date="2021-07" db="EMBL/GenBank/DDBJ databases">
        <title>Whole Genome Sequence of Nocardia Iowensis.</title>
        <authorList>
            <person name="Lamm A."/>
            <person name="Collins-Fairclough A.M."/>
            <person name="Bunk B."/>
            <person name="Sproer C."/>
        </authorList>
    </citation>
    <scope>NUCLEOTIDE SEQUENCE [LARGE SCALE GENOMIC DNA]</scope>
    <source>
        <strain evidence="1 2">NRRL 5646</strain>
    </source>
</reference>
<proteinExistence type="predicted"/>
<gene>
    <name evidence="1" type="ORF">KV110_21970</name>
</gene>
<dbReference type="RefSeq" id="WP_218469157.1">
    <property type="nucleotide sequence ID" value="NZ_BAABJN010000008.1"/>
</dbReference>
<accession>A0ABX8RF92</accession>
<dbReference type="EMBL" id="CP078145">
    <property type="protein sequence ID" value="QXN88274.1"/>
    <property type="molecule type" value="Genomic_DNA"/>
</dbReference>
<name>A0ABX8RF92_NOCIO</name>
<protein>
    <submittedName>
        <fullName evidence="1">Uncharacterized protein</fullName>
    </submittedName>
</protein>
<organism evidence="1 2">
    <name type="scientific">Nocardia iowensis</name>
    <dbReference type="NCBI Taxonomy" id="204891"/>
    <lineage>
        <taxon>Bacteria</taxon>
        <taxon>Bacillati</taxon>
        <taxon>Actinomycetota</taxon>
        <taxon>Actinomycetes</taxon>
        <taxon>Mycobacteriales</taxon>
        <taxon>Nocardiaceae</taxon>
        <taxon>Nocardia</taxon>
    </lineage>
</organism>
<sequence length="202" mass="20890">MPFNINFTKTFKHQPWVDARDRVTAGGDNGFNVRFQALEADLDTLEDRFQQVSAALNAVAAGGGGDRVITVPPLFVTTSGAPWDLSNVGTAHTLAGADASGAVQVQLPAAGVVSSLTVTGRTIGPGVLQVTLYRIDARGAQSSIVVARVDGQAGEIPFTVTRSANGHRIDPASSYFIYADGQSGSTTSSIQINSLQVACAAG</sequence>
<evidence type="ECO:0000313" key="2">
    <source>
        <dbReference type="Proteomes" id="UP000694257"/>
    </source>
</evidence>
<dbReference type="Proteomes" id="UP000694257">
    <property type="component" value="Chromosome"/>
</dbReference>